<keyword evidence="2" id="KW-1185">Reference proteome</keyword>
<protein>
    <submittedName>
        <fullName evidence="1">Uncharacterized protein</fullName>
    </submittedName>
</protein>
<accession>A0ACC1NUM6</accession>
<evidence type="ECO:0000313" key="2">
    <source>
        <dbReference type="Proteomes" id="UP001143910"/>
    </source>
</evidence>
<sequence>MDGFASGRSPYDYGVSDRAAPAGGSLAVGGKAAVQEFAKNMLVGEDREAPRYAPINRTASPAIVDLKDPIQIHLLTETALADSKNYEILPQEEVDNLKKQSQLMMQRIESTRANLAIQTKYRDAALSMARLSPDGPRDPQAERDRLEAEQKCEELALELFNLEKSLMVPQRRILEHTAGILQLTHKASKKKTGPQESQIVNGIPGSPESLYTYSQSRNSLDAAGDETYFDDSGMYQLETMGGRKNPIEIPMKSPNRERGEIDRVKEENLILLRSLSDFGEQLQSLNGSLRDTIVRFSPEVNIDYLEPPKIVTNAKPIEMLRSQLEYLETGLVAVQAEQESSLGGGANEDRANDNREGEADTAVRHLWTVIQKDFAGTRQRREERRKARVDKGLSANDEDEGSDDEFDHEEEYNARAFTNRVHYLSSQTATLKDQRTVLKRQIKQQRELNNKSDAEKDEELARKQEEIENSRAAVARAERDTMEAQNMLAEALQDLEQARVLAASASSAQADLQDREETIELLEKKIKRVEAEGKRAGDFTAQLEMAIADKQAAEEALNQLHADMKVKEKALKNSENEMDELNMTLAELKTEVTIARAELDGAYGSRAERAADVAALKNNAEVQKLSNQVEKLRRELAGTAEDLESITKETMSAEREKTELEVKLDEALHSKQQFEAEVERAREQIAQLQEELDGERLRVGGGKGGGAGASLLSEQFRTTMREERRKFQEDLREERNRFRKLEEELARLKRSQGPGKSPLSPR</sequence>
<dbReference type="EMBL" id="JANJQO010000046">
    <property type="protein sequence ID" value="KAJ2983047.1"/>
    <property type="molecule type" value="Genomic_DNA"/>
</dbReference>
<evidence type="ECO:0000313" key="1">
    <source>
        <dbReference type="EMBL" id="KAJ2983047.1"/>
    </source>
</evidence>
<dbReference type="Proteomes" id="UP001143910">
    <property type="component" value="Unassembled WGS sequence"/>
</dbReference>
<gene>
    <name evidence="1" type="ORF">NQ176_g971</name>
</gene>
<proteinExistence type="predicted"/>
<reference evidence="1" key="1">
    <citation type="submission" date="2022-08" db="EMBL/GenBank/DDBJ databases">
        <title>Genome Sequence of Lecanicillium fungicola.</title>
        <authorList>
            <person name="Buettner E."/>
        </authorList>
    </citation>
    <scope>NUCLEOTIDE SEQUENCE</scope>
    <source>
        <strain evidence="1">Babe33</strain>
    </source>
</reference>
<name>A0ACC1NUM6_9HYPO</name>
<organism evidence="1 2">
    <name type="scientific">Zarea fungicola</name>
    <dbReference type="NCBI Taxonomy" id="93591"/>
    <lineage>
        <taxon>Eukaryota</taxon>
        <taxon>Fungi</taxon>
        <taxon>Dikarya</taxon>
        <taxon>Ascomycota</taxon>
        <taxon>Pezizomycotina</taxon>
        <taxon>Sordariomycetes</taxon>
        <taxon>Hypocreomycetidae</taxon>
        <taxon>Hypocreales</taxon>
        <taxon>Cordycipitaceae</taxon>
        <taxon>Zarea</taxon>
    </lineage>
</organism>
<comment type="caution">
    <text evidence="1">The sequence shown here is derived from an EMBL/GenBank/DDBJ whole genome shotgun (WGS) entry which is preliminary data.</text>
</comment>